<organism evidence="7 8">
    <name type="scientific">Stella humosa</name>
    <dbReference type="NCBI Taxonomy" id="94"/>
    <lineage>
        <taxon>Bacteria</taxon>
        <taxon>Pseudomonadati</taxon>
        <taxon>Pseudomonadota</taxon>
        <taxon>Alphaproteobacteria</taxon>
        <taxon>Rhodospirillales</taxon>
        <taxon>Stellaceae</taxon>
        <taxon>Stella</taxon>
    </lineage>
</organism>
<feature type="transmembrane region" description="Helical" evidence="6">
    <location>
        <begin position="274"/>
        <end position="295"/>
    </location>
</feature>
<keyword evidence="2" id="KW-1003">Cell membrane</keyword>
<feature type="transmembrane region" description="Helical" evidence="6">
    <location>
        <begin position="126"/>
        <end position="149"/>
    </location>
</feature>
<dbReference type="EMBL" id="RJKX01000001">
    <property type="protein sequence ID" value="ROQ03346.1"/>
    <property type="molecule type" value="Genomic_DNA"/>
</dbReference>
<dbReference type="OrthoDB" id="9800982at2"/>
<dbReference type="Pfam" id="PF01943">
    <property type="entry name" value="Polysacc_synt"/>
    <property type="match status" value="1"/>
</dbReference>
<proteinExistence type="predicted"/>
<evidence type="ECO:0000256" key="5">
    <source>
        <dbReference type="ARBA" id="ARBA00023136"/>
    </source>
</evidence>
<comment type="subcellular location">
    <subcellularLocation>
        <location evidence="1">Cell membrane</location>
        <topology evidence="1">Multi-pass membrane protein</topology>
    </subcellularLocation>
</comment>
<evidence type="ECO:0000256" key="3">
    <source>
        <dbReference type="ARBA" id="ARBA00022692"/>
    </source>
</evidence>
<dbReference type="GO" id="GO:0005886">
    <property type="term" value="C:plasma membrane"/>
    <property type="evidence" value="ECO:0007669"/>
    <property type="project" value="UniProtKB-SubCell"/>
</dbReference>
<feature type="transmembrane region" description="Helical" evidence="6">
    <location>
        <begin position="20"/>
        <end position="41"/>
    </location>
</feature>
<evidence type="ECO:0000256" key="4">
    <source>
        <dbReference type="ARBA" id="ARBA00022989"/>
    </source>
</evidence>
<evidence type="ECO:0000256" key="6">
    <source>
        <dbReference type="SAM" id="Phobius"/>
    </source>
</evidence>
<keyword evidence="8" id="KW-1185">Reference proteome</keyword>
<sequence length="434" mass="45651">MEMSRLRTLARQFAQYVAALAVRGVEVVGKLGLYILAAASLGTHDAGLFFLCFTWIGLVSTVARLGFERAMTRHIAAEIAVGRGRAARHAMLTGFTVHLAASTAAGILTWLVAGPVARLVFTEPELAAPLALSGLLLIPQTMVVSVGQALAGLKRGVAAQLVQNAIWPILTLAALAAGVTRLDHLLLALGAALGVSTAFGIVLLWRHRRQFDDVPAAHEARPGAAPDETLPSLWRTALPLGLVEIIQVSLNAMPVLVLGAFVEPSAVGAFSVAQRISLLIWVVILSIGMVAAPHFAELHRRGEIAALRALNRRVRLATAVAGLPAALVMMLWPEFLLRLIGPGFEIAAPALTILAAGQLVNCLLPAQDLMLAMTGHGRRLQQLNLLQFAAGCVLAALLIPPFGMLGAAAVGAWTLVQGAVGTTLTVRRLMPAAF</sequence>
<name>A0A3N1MQX0_9PROT</name>
<feature type="transmembrane region" description="Helical" evidence="6">
    <location>
        <begin position="346"/>
        <end position="364"/>
    </location>
</feature>
<evidence type="ECO:0000313" key="8">
    <source>
        <dbReference type="Proteomes" id="UP000278222"/>
    </source>
</evidence>
<feature type="transmembrane region" description="Helical" evidence="6">
    <location>
        <begin position="161"/>
        <end position="179"/>
    </location>
</feature>
<feature type="transmembrane region" description="Helical" evidence="6">
    <location>
        <begin position="92"/>
        <end position="114"/>
    </location>
</feature>
<accession>A0A3N1MQX0</accession>
<dbReference type="Proteomes" id="UP000278222">
    <property type="component" value="Unassembled WGS sequence"/>
</dbReference>
<dbReference type="PANTHER" id="PTHR30250:SF11">
    <property type="entry name" value="O-ANTIGEN TRANSPORTER-RELATED"/>
    <property type="match status" value="1"/>
</dbReference>
<keyword evidence="3 6" id="KW-0812">Transmembrane</keyword>
<gene>
    <name evidence="7" type="ORF">EDC65_0028</name>
</gene>
<keyword evidence="4 6" id="KW-1133">Transmembrane helix</keyword>
<feature type="transmembrane region" description="Helical" evidence="6">
    <location>
        <begin position="47"/>
        <end position="67"/>
    </location>
</feature>
<keyword evidence="5 6" id="KW-0472">Membrane</keyword>
<feature type="transmembrane region" description="Helical" evidence="6">
    <location>
        <begin position="240"/>
        <end position="262"/>
    </location>
</feature>
<evidence type="ECO:0000313" key="7">
    <source>
        <dbReference type="EMBL" id="ROQ03346.1"/>
    </source>
</evidence>
<feature type="transmembrane region" description="Helical" evidence="6">
    <location>
        <begin position="316"/>
        <end position="340"/>
    </location>
</feature>
<evidence type="ECO:0000256" key="2">
    <source>
        <dbReference type="ARBA" id="ARBA00022475"/>
    </source>
</evidence>
<dbReference type="RefSeq" id="WP_123687674.1">
    <property type="nucleotide sequence ID" value="NZ_RJKX01000001.1"/>
</dbReference>
<feature type="transmembrane region" description="Helical" evidence="6">
    <location>
        <begin position="385"/>
        <end position="402"/>
    </location>
</feature>
<dbReference type="InterPro" id="IPR002797">
    <property type="entry name" value="Polysacc_synth"/>
</dbReference>
<dbReference type="PANTHER" id="PTHR30250">
    <property type="entry name" value="PST FAMILY PREDICTED COLANIC ACID TRANSPORTER"/>
    <property type="match status" value="1"/>
</dbReference>
<comment type="caution">
    <text evidence="7">The sequence shown here is derived from an EMBL/GenBank/DDBJ whole genome shotgun (WGS) entry which is preliminary data.</text>
</comment>
<protein>
    <submittedName>
        <fullName evidence="7">O-antigen/teichoic acid export membrane protein</fullName>
    </submittedName>
</protein>
<reference evidence="7 8" key="1">
    <citation type="submission" date="2018-11" db="EMBL/GenBank/DDBJ databases">
        <title>Genomic Encyclopedia of Type Strains, Phase IV (KMG-IV): sequencing the most valuable type-strain genomes for metagenomic binning, comparative biology and taxonomic classification.</title>
        <authorList>
            <person name="Goeker M."/>
        </authorList>
    </citation>
    <scope>NUCLEOTIDE SEQUENCE [LARGE SCALE GENOMIC DNA]</scope>
    <source>
        <strain evidence="7 8">DSM 5900</strain>
    </source>
</reference>
<dbReference type="InterPro" id="IPR050833">
    <property type="entry name" value="Poly_Biosynth_Transport"/>
</dbReference>
<dbReference type="AlphaFoldDB" id="A0A3N1MQX0"/>
<feature type="transmembrane region" description="Helical" evidence="6">
    <location>
        <begin position="185"/>
        <end position="205"/>
    </location>
</feature>
<evidence type="ECO:0000256" key="1">
    <source>
        <dbReference type="ARBA" id="ARBA00004651"/>
    </source>
</evidence>